<sequence>MTLPHTCGGRRCNSDTALLLLLHPIHGCSAFVYFTDLVIDTGVEKDALSGCGFARVNVRHDSNVANRA</sequence>
<dbReference type="AntiFam" id="ANF00072">
    <property type="entry name" value="Shadow ORF (opposite TypA)"/>
</dbReference>
<dbReference type="EMBL" id="CAFBNG010000082">
    <property type="protein sequence ID" value="CAB4939462.1"/>
    <property type="molecule type" value="Genomic_DNA"/>
</dbReference>
<dbReference type="AlphaFoldDB" id="A0A6J7JAU5"/>
<protein>
    <submittedName>
        <fullName evidence="1">Unannotated protein</fullName>
    </submittedName>
</protein>
<accession>A0A6J7JAU5</accession>
<name>A0A6J7JAU5_9ZZZZ</name>
<gene>
    <name evidence="1" type="ORF">UFOPK3774_00551</name>
</gene>
<organism evidence="1">
    <name type="scientific">freshwater metagenome</name>
    <dbReference type="NCBI Taxonomy" id="449393"/>
    <lineage>
        <taxon>unclassified sequences</taxon>
        <taxon>metagenomes</taxon>
        <taxon>ecological metagenomes</taxon>
    </lineage>
</organism>
<reference evidence="1" key="1">
    <citation type="submission" date="2020-05" db="EMBL/GenBank/DDBJ databases">
        <authorList>
            <person name="Chiriac C."/>
            <person name="Salcher M."/>
            <person name="Ghai R."/>
            <person name="Kavagutti S V."/>
        </authorList>
    </citation>
    <scope>NUCLEOTIDE SEQUENCE</scope>
</reference>
<proteinExistence type="predicted"/>
<evidence type="ECO:0000313" key="1">
    <source>
        <dbReference type="EMBL" id="CAB4939462.1"/>
    </source>
</evidence>